<accession>A0A7J7JAR6</accession>
<proteinExistence type="predicted"/>
<dbReference type="AlphaFoldDB" id="A0A7J7JAR6"/>
<dbReference type="Proteomes" id="UP000593567">
    <property type="component" value="Unassembled WGS sequence"/>
</dbReference>
<gene>
    <name evidence="2" type="ORF">EB796_018967</name>
</gene>
<feature type="compositionally biased region" description="Basic and acidic residues" evidence="1">
    <location>
        <begin position="40"/>
        <end position="58"/>
    </location>
</feature>
<evidence type="ECO:0000256" key="1">
    <source>
        <dbReference type="SAM" id="MobiDB-lite"/>
    </source>
</evidence>
<organism evidence="2 3">
    <name type="scientific">Bugula neritina</name>
    <name type="common">Brown bryozoan</name>
    <name type="synonym">Sertularia neritina</name>
    <dbReference type="NCBI Taxonomy" id="10212"/>
    <lineage>
        <taxon>Eukaryota</taxon>
        <taxon>Metazoa</taxon>
        <taxon>Spiralia</taxon>
        <taxon>Lophotrochozoa</taxon>
        <taxon>Bryozoa</taxon>
        <taxon>Gymnolaemata</taxon>
        <taxon>Cheilostomatida</taxon>
        <taxon>Flustrina</taxon>
        <taxon>Buguloidea</taxon>
        <taxon>Bugulidae</taxon>
        <taxon>Bugula</taxon>
    </lineage>
</organism>
<sequence>MKQERLSDISSSRLEPEYDLSASMDAEITAQLNSNNNNNQDKDSAGEKETRVVETSRKPIDALRGGSFNKDVVDKTVARIEKKNRWKVRLEERYAKIKAKKAASVKVDRKVDGKKDEDAGMSTILTTAGALALLDSVDMISN</sequence>
<reference evidence="2" key="1">
    <citation type="submission" date="2020-06" db="EMBL/GenBank/DDBJ databases">
        <title>Draft genome of Bugula neritina, a colonial animal packing powerful symbionts and potential medicines.</title>
        <authorList>
            <person name="Rayko M."/>
        </authorList>
    </citation>
    <scope>NUCLEOTIDE SEQUENCE [LARGE SCALE GENOMIC DNA]</scope>
    <source>
        <strain evidence="2">Kwan_BN1</strain>
    </source>
</reference>
<protein>
    <submittedName>
        <fullName evidence="2">Uncharacterized protein</fullName>
    </submittedName>
</protein>
<feature type="region of interest" description="Disordered" evidence="1">
    <location>
        <begin position="1"/>
        <end position="58"/>
    </location>
</feature>
<dbReference type="EMBL" id="VXIV02002813">
    <property type="protein sequence ID" value="KAF6022721.1"/>
    <property type="molecule type" value="Genomic_DNA"/>
</dbReference>
<evidence type="ECO:0000313" key="3">
    <source>
        <dbReference type="Proteomes" id="UP000593567"/>
    </source>
</evidence>
<evidence type="ECO:0000313" key="2">
    <source>
        <dbReference type="EMBL" id="KAF6022721.1"/>
    </source>
</evidence>
<name>A0A7J7JAR6_BUGNE</name>
<keyword evidence="3" id="KW-1185">Reference proteome</keyword>
<comment type="caution">
    <text evidence="2">The sequence shown here is derived from an EMBL/GenBank/DDBJ whole genome shotgun (WGS) entry which is preliminary data.</text>
</comment>